<sequence length="57" mass="6127">MSLGTIEKKALSLLSALERAGKSVSSVAVEGRRIEILLATGEAIDEFDKLEMRHGKA</sequence>
<name>A0ABS9NVL9_9RHOB</name>
<organism evidence="1 2">
    <name type="scientific">Ruegeria alba</name>
    <dbReference type="NCBI Taxonomy" id="2916756"/>
    <lineage>
        <taxon>Bacteria</taxon>
        <taxon>Pseudomonadati</taxon>
        <taxon>Pseudomonadota</taxon>
        <taxon>Alphaproteobacteria</taxon>
        <taxon>Rhodobacterales</taxon>
        <taxon>Roseobacteraceae</taxon>
        <taxon>Ruegeria</taxon>
    </lineage>
</organism>
<dbReference type="Proteomes" id="UP001165279">
    <property type="component" value="Unassembled WGS sequence"/>
</dbReference>
<dbReference type="EMBL" id="JAKOEM010000005">
    <property type="protein sequence ID" value="MCG6558277.1"/>
    <property type="molecule type" value="Genomic_DNA"/>
</dbReference>
<comment type="caution">
    <text evidence="1">The sequence shown here is derived from an EMBL/GenBank/DDBJ whole genome shotgun (WGS) entry which is preliminary data.</text>
</comment>
<gene>
    <name evidence="1" type="ORF">MB818_08705</name>
</gene>
<evidence type="ECO:0000313" key="1">
    <source>
        <dbReference type="EMBL" id="MCG6558277.1"/>
    </source>
</evidence>
<evidence type="ECO:0000313" key="2">
    <source>
        <dbReference type="Proteomes" id="UP001165279"/>
    </source>
</evidence>
<proteinExistence type="predicted"/>
<dbReference type="RefSeq" id="WP_238904810.1">
    <property type="nucleotide sequence ID" value="NZ_JAKOEM010000005.1"/>
</dbReference>
<keyword evidence="2" id="KW-1185">Reference proteome</keyword>
<accession>A0ABS9NVL9</accession>
<protein>
    <submittedName>
        <fullName evidence="1">Uncharacterized protein</fullName>
    </submittedName>
</protein>
<reference evidence="1" key="1">
    <citation type="submission" date="2022-02" db="EMBL/GenBank/DDBJ databases">
        <title>The genome sequence of Ruegeria sp. 1NDH52C.</title>
        <authorList>
            <person name="Du J."/>
        </authorList>
    </citation>
    <scope>NUCLEOTIDE SEQUENCE</scope>
    <source>
        <strain evidence="1">1NDH52C</strain>
    </source>
</reference>